<protein>
    <submittedName>
        <fullName evidence="2">Uncharacterized protein</fullName>
    </submittedName>
</protein>
<accession>A0A0C9UT06</accession>
<proteinExistence type="predicted"/>
<gene>
    <name evidence="2" type="ORF">M422DRAFT_250402</name>
</gene>
<evidence type="ECO:0000256" key="1">
    <source>
        <dbReference type="SAM" id="MobiDB-lite"/>
    </source>
</evidence>
<dbReference type="HOGENOM" id="CLU_1441906_0_0_1"/>
<dbReference type="EMBL" id="KN837109">
    <property type="protein sequence ID" value="KIJ45978.1"/>
    <property type="molecule type" value="Genomic_DNA"/>
</dbReference>
<dbReference type="Proteomes" id="UP000054279">
    <property type="component" value="Unassembled WGS sequence"/>
</dbReference>
<keyword evidence="3" id="KW-1185">Reference proteome</keyword>
<sequence>MSTCSHIHDTIINLEARCKVSGFAIVTRTDCTQSNDPWYYIDALEAGILEMVYKTTPDEFIANYESWAQLGIEETTADDKKARSSWVNYEQQRRDQGIELFGWPEDIPKDPAKLSMAQMKIIHQHLKNRGIGWRKMTEMEAQAEEEDAAKLASGTIKKNVCAERSDKGVKRESMLTKRKQMESEEEES</sequence>
<dbReference type="OrthoDB" id="3253416at2759"/>
<reference evidence="2 3" key="1">
    <citation type="submission" date="2014-06" db="EMBL/GenBank/DDBJ databases">
        <title>Evolutionary Origins and Diversification of the Mycorrhizal Mutualists.</title>
        <authorList>
            <consortium name="DOE Joint Genome Institute"/>
            <consortium name="Mycorrhizal Genomics Consortium"/>
            <person name="Kohler A."/>
            <person name="Kuo A."/>
            <person name="Nagy L.G."/>
            <person name="Floudas D."/>
            <person name="Copeland A."/>
            <person name="Barry K.W."/>
            <person name="Cichocki N."/>
            <person name="Veneault-Fourrey C."/>
            <person name="LaButti K."/>
            <person name="Lindquist E.A."/>
            <person name="Lipzen A."/>
            <person name="Lundell T."/>
            <person name="Morin E."/>
            <person name="Murat C."/>
            <person name="Riley R."/>
            <person name="Ohm R."/>
            <person name="Sun H."/>
            <person name="Tunlid A."/>
            <person name="Henrissat B."/>
            <person name="Grigoriev I.V."/>
            <person name="Hibbett D.S."/>
            <person name="Martin F."/>
        </authorList>
    </citation>
    <scope>NUCLEOTIDE SEQUENCE [LARGE SCALE GENOMIC DNA]</scope>
    <source>
        <strain evidence="2 3">SS14</strain>
    </source>
</reference>
<feature type="compositionally biased region" description="Basic and acidic residues" evidence="1">
    <location>
        <begin position="163"/>
        <end position="182"/>
    </location>
</feature>
<evidence type="ECO:0000313" key="2">
    <source>
        <dbReference type="EMBL" id="KIJ45978.1"/>
    </source>
</evidence>
<dbReference type="AlphaFoldDB" id="A0A0C9UT06"/>
<name>A0A0C9UT06_SPHS4</name>
<evidence type="ECO:0000313" key="3">
    <source>
        <dbReference type="Proteomes" id="UP000054279"/>
    </source>
</evidence>
<feature type="region of interest" description="Disordered" evidence="1">
    <location>
        <begin position="163"/>
        <end position="188"/>
    </location>
</feature>
<organism evidence="2 3">
    <name type="scientific">Sphaerobolus stellatus (strain SS14)</name>
    <dbReference type="NCBI Taxonomy" id="990650"/>
    <lineage>
        <taxon>Eukaryota</taxon>
        <taxon>Fungi</taxon>
        <taxon>Dikarya</taxon>
        <taxon>Basidiomycota</taxon>
        <taxon>Agaricomycotina</taxon>
        <taxon>Agaricomycetes</taxon>
        <taxon>Phallomycetidae</taxon>
        <taxon>Geastrales</taxon>
        <taxon>Sphaerobolaceae</taxon>
        <taxon>Sphaerobolus</taxon>
    </lineage>
</organism>